<feature type="transmembrane region" description="Helical" evidence="1">
    <location>
        <begin position="6"/>
        <end position="27"/>
    </location>
</feature>
<keyword evidence="1" id="KW-0812">Transmembrane</keyword>
<dbReference type="EMBL" id="LBXO01000071">
    <property type="protein sequence ID" value="KKR31151.1"/>
    <property type="molecule type" value="Genomic_DNA"/>
</dbReference>
<name>A0A0G0Q1E7_9BACT</name>
<evidence type="ECO:0000313" key="2">
    <source>
        <dbReference type="EMBL" id="KKR31151.1"/>
    </source>
</evidence>
<reference evidence="2 3" key="1">
    <citation type="journal article" date="2015" name="Nature">
        <title>rRNA introns, odd ribosomes, and small enigmatic genomes across a large radiation of phyla.</title>
        <authorList>
            <person name="Brown C.T."/>
            <person name="Hug L.A."/>
            <person name="Thomas B.C."/>
            <person name="Sharon I."/>
            <person name="Castelle C.J."/>
            <person name="Singh A."/>
            <person name="Wilkins M.J."/>
            <person name="Williams K.H."/>
            <person name="Banfield J.F."/>
        </authorList>
    </citation>
    <scope>NUCLEOTIDE SEQUENCE [LARGE SCALE GENOMIC DNA]</scope>
</reference>
<accession>A0A0G0Q1E7</accession>
<sequence length="130" mass="14693">MKKWNIVFGSALILNFIWENLHSALYLHYKQGAITEFILLRASLVDAIIIILLVGIFLFLGLLPKYDWLIIITGILVSVNIELWALATERWAYSPAMPILPILDIGLTPAVQLGLTGYLAYHLGFRIDLK</sequence>
<organism evidence="2 3">
    <name type="scientific">Candidatus Falkowbacteria bacterium GW2011_GWF2_39_8</name>
    <dbReference type="NCBI Taxonomy" id="1618642"/>
    <lineage>
        <taxon>Bacteria</taxon>
        <taxon>Candidatus Falkowiibacteriota</taxon>
    </lineage>
</organism>
<evidence type="ECO:0000256" key="1">
    <source>
        <dbReference type="SAM" id="Phobius"/>
    </source>
</evidence>
<keyword evidence="1" id="KW-1133">Transmembrane helix</keyword>
<feature type="transmembrane region" description="Helical" evidence="1">
    <location>
        <begin position="39"/>
        <end position="62"/>
    </location>
</feature>
<keyword evidence="1" id="KW-0472">Membrane</keyword>
<evidence type="ECO:0000313" key="3">
    <source>
        <dbReference type="Proteomes" id="UP000034137"/>
    </source>
</evidence>
<dbReference type="AlphaFoldDB" id="A0A0G0Q1E7"/>
<gene>
    <name evidence="2" type="ORF">UT64_C0071G0005</name>
</gene>
<feature type="transmembrane region" description="Helical" evidence="1">
    <location>
        <begin position="99"/>
        <end position="121"/>
    </location>
</feature>
<feature type="transmembrane region" description="Helical" evidence="1">
    <location>
        <begin position="68"/>
        <end position="87"/>
    </location>
</feature>
<comment type="caution">
    <text evidence="2">The sequence shown here is derived from an EMBL/GenBank/DDBJ whole genome shotgun (WGS) entry which is preliminary data.</text>
</comment>
<proteinExistence type="predicted"/>
<dbReference type="Proteomes" id="UP000034137">
    <property type="component" value="Unassembled WGS sequence"/>
</dbReference>
<protein>
    <submittedName>
        <fullName evidence="2">Membrane protein</fullName>
    </submittedName>
</protein>